<dbReference type="OrthoDB" id="9810259at2"/>
<keyword evidence="4 9" id="KW-0812">Transmembrane</keyword>
<feature type="active site" evidence="9">
    <location>
        <position position="181"/>
    </location>
</feature>
<comment type="pathway">
    <text evidence="9">Protein modification; lipoprotein biosynthesis (signal peptide cleavage).</text>
</comment>
<reference evidence="11 12" key="1">
    <citation type="submission" date="2018-04" db="EMBL/GenBank/DDBJ databases">
        <title>Genomic Encyclopedia of Archaeal and Bacterial Type Strains, Phase II (KMG-II): from individual species to whole genera.</title>
        <authorList>
            <person name="Goeker M."/>
        </authorList>
    </citation>
    <scope>NUCLEOTIDE SEQUENCE [LARGE SCALE GENOMIC DNA]</scope>
    <source>
        <strain evidence="11 12">DSM 28823</strain>
    </source>
</reference>
<comment type="caution">
    <text evidence="11">The sequence shown here is derived from an EMBL/GenBank/DDBJ whole genome shotgun (WGS) entry which is preliminary data.</text>
</comment>
<comment type="similarity">
    <text evidence="1 9 10">Belongs to the peptidase A8 family.</text>
</comment>
<dbReference type="HAMAP" id="MF_00161">
    <property type="entry name" value="LspA"/>
    <property type="match status" value="1"/>
</dbReference>
<evidence type="ECO:0000256" key="8">
    <source>
        <dbReference type="ARBA" id="ARBA00023136"/>
    </source>
</evidence>
<feature type="active site" evidence="9">
    <location>
        <position position="147"/>
    </location>
</feature>
<feature type="transmembrane region" description="Helical" evidence="9">
    <location>
        <begin position="65"/>
        <end position="83"/>
    </location>
</feature>
<protein>
    <recommendedName>
        <fullName evidence="9">Lipoprotein signal peptidase</fullName>
        <ecNumber evidence="9">3.4.23.36</ecNumber>
    </recommendedName>
    <alternativeName>
        <fullName evidence="9">Prolipoprotein signal peptidase</fullName>
    </alternativeName>
    <alternativeName>
        <fullName evidence="9">Signal peptidase II</fullName>
        <shortName evidence="9">SPase II</shortName>
    </alternativeName>
</protein>
<dbReference type="PRINTS" id="PR00781">
    <property type="entry name" value="LIPOSIGPTASE"/>
</dbReference>
<dbReference type="PANTHER" id="PTHR33695:SF1">
    <property type="entry name" value="LIPOPROTEIN SIGNAL PEPTIDASE"/>
    <property type="match status" value="1"/>
</dbReference>
<dbReference type="Pfam" id="PF01252">
    <property type="entry name" value="Peptidase_A8"/>
    <property type="match status" value="1"/>
</dbReference>
<dbReference type="AlphaFoldDB" id="A0A2T5C6S2"/>
<dbReference type="GO" id="GO:0005886">
    <property type="term" value="C:plasma membrane"/>
    <property type="evidence" value="ECO:0007669"/>
    <property type="project" value="UniProtKB-SubCell"/>
</dbReference>
<gene>
    <name evidence="9" type="primary">lspA</name>
    <name evidence="11" type="ORF">C8N47_101292</name>
</gene>
<keyword evidence="12" id="KW-1185">Reference proteome</keyword>
<feature type="transmembrane region" description="Helical" evidence="9">
    <location>
        <begin position="95"/>
        <end position="119"/>
    </location>
</feature>
<keyword evidence="2 9" id="KW-1003">Cell membrane</keyword>
<comment type="function">
    <text evidence="9">This protein specifically catalyzes the removal of signal peptides from prolipoproteins.</text>
</comment>
<evidence type="ECO:0000256" key="7">
    <source>
        <dbReference type="ARBA" id="ARBA00022989"/>
    </source>
</evidence>
<evidence type="ECO:0000313" key="12">
    <source>
        <dbReference type="Proteomes" id="UP000243525"/>
    </source>
</evidence>
<dbReference type="RefSeq" id="WP_107820734.1">
    <property type="nucleotide sequence ID" value="NZ_OY782574.1"/>
</dbReference>
<keyword evidence="3 9" id="KW-0645">Protease</keyword>
<comment type="catalytic activity">
    <reaction evidence="9">
        <text>Release of signal peptides from bacterial membrane prolipoproteins. Hydrolyzes -Xaa-Yaa-Zaa-|-(S,diacylglyceryl)Cys-, in which Xaa is hydrophobic (preferably Leu), and Yaa (Ala or Ser) and Zaa (Gly or Ala) have small, neutral side chains.</text>
        <dbReference type="EC" id="3.4.23.36"/>
    </reaction>
</comment>
<evidence type="ECO:0000256" key="3">
    <source>
        <dbReference type="ARBA" id="ARBA00022670"/>
    </source>
</evidence>
<evidence type="ECO:0000256" key="4">
    <source>
        <dbReference type="ARBA" id="ARBA00022692"/>
    </source>
</evidence>
<keyword evidence="6 9" id="KW-0378">Hydrolase</keyword>
<evidence type="ECO:0000313" key="11">
    <source>
        <dbReference type="EMBL" id="PTN10641.1"/>
    </source>
</evidence>
<dbReference type="InterPro" id="IPR001872">
    <property type="entry name" value="Peptidase_A8"/>
</dbReference>
<feature type="transmembrane region" description="Helical" evidence="9">
    <location>
        <begin position="176"/>
        <end position="198"/>
    </location>
</feature>
<dbReference type="UniPathway" id="UPA00665"/>
<organism evidence="11 12">
    <name type="scientific">Mangrovibacterium marinum</name>
    <dbReference type="NCBI Taxonomy" id="1639118"/>
    <lineage>
        <taxon>Bacteria</taxon>
        <taxon>Pseudomonadati</taxon>
        <taxon>Bacteroidota</taxon>
        <taxon>Bacteroidia</taxon>
        <taxon>Marinilabiliales</taxon>
        <taxon>Prolixibacteraceae</taxon>
        <taxon>Mangrovibacterium</taxon>
    </lineage>
</organism>
<comment type="subcellular location">
    <subcellularLocation>
        <location evidence="9">Cell membrane</location>
        <topology evidence="9">Multi-pass membrane protein</topology>
    </subcellularLocation>
</comment>
<evidence type="ECO:0000256" key="2">
    <source>
        <dbReference type="ARBA" id="ARBA00022475"/>
    </source>
</evidence>
<proteinExistence type="inferred from homology"/>
<evidence type="ECO:0000256" key="5">
    <source>
        <dbReference type="ARBA" id="ARBA00022750"/>
    </source>
</evidence>
<evidence type="ECO:0000256" key="1">
    <source>
        <dbReference type="ARBA" id="ARBA00006139"/>
    </source>
</evidence>
<name>A0A2T5C6S2_9BACT</name>
<dbReference type="GO" id="GO:0004190">
    <property type="term" value="F:aspartic-type endopeptidase activity"/>
    <property type="evidence" value="ECO:0007669"/>
    <property type="project" value="UniProtKB-UniRule"/>
</dbReference>
<feature type="transmembrane region" description="Helical" evidence="9">
    <location>
        <begin position="7"/>
        <end position="25"/>
    </location>
</feature>
<dbReference type="EC" id="3.4.23.36" evidence="9"/>
<dbReference type="EMBL" id="QAAD01000001">
    <property type="protein sequence ID" value="PTN10641.1"/>
    <property type="molecule type" value="Genomic_DNA"/>
</dbReference>
<dbReference type="NCBIfam" id="NF011369">
    <property type="entry name" value="PRK14788.1"/>
    <property type="match status" value="1"/>
</dbReference>
<accession>A0A2T5C6S2</accession>
<keyword evidence="7 9" id="KW-1133">Transmembrane helix</keyword>
<dbReference type="GO" id="GO:0006508">
    <property type="term" value="P:proteolysis"/>
    <property type="evidence" value="ECO:0007669"/>
    <property type="project" value="UniProtKB-KW"/>
</dbReference>
<keyword evidence="8 9" id="KW-0472">Membrane</keyword>
<evidence type="ECO:0000256" key="9">
    <source>
        <dbReference type="HAMAP-Rule" id="MF_00161"/>
    </source>
</evidence>
<keyword evidence="5 9" id="KW-0064">Aspartyl protease</keyword>
<dbReference type="PANTHER" id="PTHR33695">
    <property type="entry name" value="LIPOPROTEIN SIGNAL PEPTIDASE"/>
    <property type="match status" value="1"/>
</dbReference>
<dbReference type="Proteomes" id="UP000243525">
    <property type="component" value="Unassembled WGS sequence"/>
</dbReference>
<evidence type="ECO:0000256" key="6">
    <source>
        <dbReference type="ARBA" id="ARBA00022801"/>
    </source>
</evidence>
<sequence length="218" mass="24335">MSKLQKSVLIIVGVLVIDQLLKFWIKTNMYLGEEFSVIGNWFLIHFVENNGMAFGFEFAGGYGKIFLSLFRIVAVVGIGWYLLKLVKRSDIPMGFIACVSLILAGAVGNIIDSAFYGIIFSDSYGRVAELFPDGGGYASFLHGKVVDMFYFPLISGHYPSWIPGVGGQEFLFFRPVFNIADSAITVGIFSVIIFYWRLFSKLDQERSKVTPESGKDND</sequence>
<evidence type="ECO:0000256" key="10">
    <source>
        <dbReference type="RuleBase" id="RU004181"/>
    </source>
</evidence>